<dbReference type="Proteomes" id="UP000243106">
    <property type="component" value="Unassembled WGS sequence"/>
</dbReference>
<dbReference type="InterPro" id="IPR005829">
    <property type="entry name" value="Sugar_transporter_CS"/>
</dbReference>
<evidence type="ECO:0000259" key="9">
    <source>
        <dbReference type="PROSITE" id="PS50850"/>
    </source>
</evidence>
<evidence type="ECO:0000256" key="2">
    <source>
        <dbReference type="ARBA" id="ARBA00004141"/>
    </source>
</evidence>
<dbReference type="EMBL" id="FOXV01000005">
    <property type="protein sequence ID" value="SFQ39877.1"/>
    <property type="molecule type" value="Genomic_DNA"/>
</dbReference>
<evidence type="ECO:0000256" key="8">
    <source>
        <dbReference type="SAM" id="Phobius"/>
    </source>
</evidence>
<comment type="subcellular location">
    <subcellularLocation>
        <location evidence="2">Membrane</location>
        <topology evidence="2">Multi-pass membrane protein</topology>
    </subcellularLocation>
</comment>
<comment type="function">
    <text evidence="1">Resistance to tetracycline by an active tetracycline efflux. This is an energy-dependent process that decreases the accumulation of the antibiotic in whole cells. This protein functions as a metal-tetracycline/H(+) antiporter.</text>
</comment>
<feature type="transmembrane region" description="Helical" evidence="8">
    <location>
        <begin position="369"/>
        <end position="390"/>
    </location>
</feature>
<feature type="transmembrane region" description="Helical" evidence="8">
    <location>
        <begin position="249"/>
        <end position="268"/>
    </location>
</feature>
<feature type="transmembrane region" description="Helical" evidence="8">
    <location>
        <begin position="75"/>
        <end position="98"/>
    </location>
</feature>
<dbReference type="RefSeq" id="WP_093010596.1">
    <property type="nucleotide sequence ID" value="NZ_FOXV01000005.1"/>
</dbReference>
<name>A0A1I5Y7H4_9RHOB</name>
<dbReference type="InterPro" id="IPR011701">
    <property type="entry name" value="MFS"/>
</dbReference>
<feature type="transmembrane region" description="Helical" evidence="8">
    <location>
        <begin position="133"/>
        <end position="155"/>
    </location>
</feature>
<evidence type="ECO:0000256" key="6">
    <source>
        <dbReference type="ARBA" id="ARBA00022989"/>
    </source>
</evidence>
<dbReference type="GO" id="GO:0022857">
    <property type="term" value="F:transmembrane transporter activity"/>
    <property type="evidence" value="ECO:0007669"/>
    <property type="project" value="InterPro"/>
</dbReference>
<sequence length="403" mass="42174">MRAAKLFLVSTVVIDAMGIGLIMPVMPDLLREITGSDIGNAALWGGLLATAFALMQFLCAPALGALSDRFGRRPVLFGALGGMAVDYVVMGFAGTIWLLLLGRIVAGITAATQAVASAAMSDLSRPEEKAQNFGLIGAGFGIGFVIGPLLGGLLGEFGTRAPFFAAAALAALNLLIGYLALPETVTEERRRPVDVRRLDPLGAFRALRRIPGTSRALAVFFLLQMAFFVYPSIWSYYGVARFGWDPGLIGFSLGIFGITAAIMQGGLIRVFLRHLGERGTVIYGLTMNSLVFILLAFLQSGTLVLILVPLAGFAAVTSPAIQGLVARVVPDDEQGALQGLFSATGAMAAILSPPVMTTTFFWFTRGEDGFAGAPFLLSVGLLGIALALMLGPGGVGKPSRSLA</sequence>
<evidence type="ECO:0000256" key="3">
    <source>
        <dbReference type="ARBA" id="ARBA00007520"/>
    </source>
</evidence>
<feature type="transmembrane region" description="Helical" evidence="8">
    <location>
        <begin position="216"/>
        <end position="237"/>
    </location>
</feature>
<keyword evidence="5 8" id="KW-0812">Transmembrane</keyword>
<keyword evidence="4" id="KW-0813">Transport</keyword>
<evidence type="ECO:0000313" key="11">
    <source>
        <dbReference type="Proteomes" id="UP000243106"/>
    </source>
</evidence>
<dbReference type="PANTHER" id="PTHR23504">
    <property type="entry name" value="MAJOR FACILITATOR SUPERFAMILY DOMAIN-CONTAINING PROTEIN 10"/>
    <property type="match status" value="1"/>
</dbReference>
<dbReference type="AlphaFoldDB" id="A0A1I5Y7H4"/>
<dbReference type="Gene3D" id="1.20.1250.20">
    <property type="entry name" value="MFS general substrate transporter like domains"/>
    <property type="match status" value="1"/>
</dbReference>
<organism evidence="10 11">
    <name type="scientific">Roseivivax halotolerans</name>
    <dbReference type="NCBI Taxonomy" id="93684"/>
    <lineage>
        <taxon>Bacteria</taxon>
        <taxon>Pseudomonadati</taxon>
        <taxon>Pseudomonadota</taxon>
        <taxon>Alphaproteobacteria</taxon>
        <taxon>Rhodobacterales</taxon>
        <taxon>Roseobacteraceae</taxon>
        <taxon>Roseivivax</taxon>
    </lineage>
</organism>
<proteinExistence type="inferred from homology"/>
<feature type="transmembrane region" description="Helical" evidence="8">
    <location>
        <begin position="104"/>
        <end position="121"/>
    </location>
</feature>
<evidence type="ECO:0000256" key="7">
    <source>
        <dbReference type="ARBA" id="ARBA00023136"/>
    </source>
</evidence>
<dbReference type="PROSITE" id="PS00216">
    <property type="entry name" value="SUGAR_TRANSPORT_1"/>
    <property type="match status" value="1"/>
</dbReference>
<keyword evidence="11" id="KW-1185">Reference proteome</keyword>
<reference evidence="11" key="1">
    <citation type="submission" date="2016-10" db="EMBL/GenBank/DDBJ databases">
        <authorList>
            <person name="Varghese N."/>
            <person name="Submissions S."/>
        </authorList>
    </citation>
    <scope>NUCLEOTIDE SEQUENCE [LARGE SCALE GENOMIC DNA]</scope>
    <source>
        <strain evidence="11">JCM 10271</strain>
    </source>
</reference>
<feature type="domain" description="Major facilitator superfamily (MFS) profile" evidence="9">
    <location>
        <begin position="4"/>
        <end position="395"/>
    </location>
</feature>
<dbReference type="PROSITE" id="PS50850">
    <property type="entry name" value="MFS"/>
    <property type="match status" value="1"/>
</dbReference>
<keyword evidence="6 8" id="KW-1133">Transmembrane helix</keyword>
<feature type="transmembrane region" description="Helical" evidence="8">
    <location>
        <begin position="42"/>
        <end position="63"/>
    </location>
</feature>
<dbReference type="InterPro" id="IPR036259">
    <property type="entry name" value="MFS_trans_sf"/>
</dbReference>
<comment type="similarity">
    <text evidence="3">Belongs to the major facilitator superfamily. TCR/Tet family.</text>
</comment>
<feature type="transmembrane region" description="Helical" evidence="8">
    <location>
        <begin position="340"/>
        <end position="363"/>
    </location>
</feature>
<evidence type="ECO:0000256" key="4">
    <source>
        <dbReference type="ARBA" id="ARBA00022448"/>
    </source>
</evidence>
<dbReference type="PRINTS" id="PR01035">
    <property type="entry name" value="TCRTETA"/>
</dbReference>
<evidence type="ECO:0000256" key="5">
    <source>
        <dbReference type="ARBA" id="ARBA00022692"/>
    </source>
</evidence>
<dbReference type="GO" id="GO:0016020">
    <property type="term" value="C:membrane"/>
    <property type="evidence" value="ECO:0007669"/>
    <property type="project" value="UniProtKB-SubCell"/>
</dbReference>
<dbReference type="PANTHER" id="PTHR23504:SF15">
    <property type="entry name" value="MAJOR FACILITATOR SUPERFAMILY (MFS) PROFILE DOMAIN-CONTAINING PROTEIN"/>
    <property type="match status" value="1"/>
</dbReference>
<dbReference type="InterPro" id="IPR001958">
    <property type="entry name" value="Tet-R_TetA/multi-R_MdtG-like"/>
</dbReference>
<dbReference type="InterPro" id="IPR020846">
    <property type="entry name" value="MFS_dom"/>
</dbReference>
<gene>
    <name evidence="10" type="ORF">SAMN05421853_10518</name>
</gene>
<keyword evidence="7 8" id="KW-0472">Membrane</keyword>
<evidence type="ECO:0000313" key="10">
    <source>
        <dbReference type="EMBL" id="SFQ39877.1"/>
    </source>
</evidence>
<dbReference type="SUPFAM" id="SSF103473">
    <property type="entry name" value="MFS general substrate transporter"/>
    <property type="match status" value="1"/>
</dbReference>
<evidence type="ECO:0000256" key="1">
    <source>
        <dbReference type="ARBA" id="ARBA00003279"/>
    </source>
</evidence>
<protein>
    <submittedName>
        <fullName evidence="10">MFS transporter, DHA1 family, tetracycline resistance protein</fullName>
    </submittedName>
</protein>
<dbReference type="STRING" id="93684.SAMN05421853_10518"/>
<dbReference type="Pfam" id="PF07690">
    <property type="entry name" value="MFS_1"/>
    <property type="match status" value="1"/>
</dbReference>
<accession>A0A1I5Y7H4</accession>
<feature type="transmembrane region" description="Helical" evidence="8">
    <location>
        <begin position="161"/>
        <end position="181"/>
    </location>
</feature>